<dbReference type="AlphaFoldDB" id="A0A0R1RUS0"/>
<reference evidence="4 5" key="1">
    <citation type="journal article" date="2015" name="Genome Announc.">
        <title>Expanding the biotechnology potential of lactobacilli through comparative genomics of 213 strains and associated genera.</title>
        <authorList>
            <person name="Sun Z."/>
            <person name="Harris H.M."/>
            <person name="McCann A."/>
            <person name="Guo C."/>
            <person name="Argimon S."/>
            <person name="Zhang W."/>
            <person name="Yang X."/>
            <person name="Jeffery I.B."/>
            <person name="Cooney J.C."/>
            <person name="Kagawa T.F."/>
            <person name="Liu W."/>
            <person name="Song Y."/>
            <person name="Salvetti E."/>
            <person name="Wrobel A."/>
            <person name="Rasinkangas P."/>
            <person name="Parkhill J."/>
            <person name="Rea M.C."/>
            <person name="O'Sullivan O."/>
            <person name="Ritari J."/>
            <person name="Douillard F.P."/>
            <person name="Paul Ross R."/>
            <person name="Yang R."/>
            <person name="Briner A.E."/>
            <person name="Felis G.E."/>
            <person name="de Vos W.M."/>
            <person name="Barrangou R."/>
            <person name="Klaenhammer T.R."/>
            <person name="Caufield P.W."/>
            <person name="Cui Y."/>
            <person name="Zhang H."/>
            <person name="O'Toole P.W."/>
        </authorList>
    </citation>
    <scope>NUCLEOTIDE SEQUENCE [LARGE SCALE GENOMIC DNA]</scope>
    <source>
        <strain evidence="4 5">DSM 14340</strain>
    </source>
</reference>
<dbReference type="InterPro" id="IPR050680">
    <property type="entry name" value="YpeA/RimI_acetyltransf"/>
</dbReference>
<dbReference type="EMBL" id="AZEX01000032">
    <property type="protein sequence ID" value="KRL60871.1"/>
    <property type="molecule type" value="Genomic_DNA"/>
</dbReference>
<evidence type="ECO:0000313" key="4">
    <source>
        <dbReference type="EMBL" id="KRL60871.1"/>
    </source>
</evidence>
<proteinExistence type="predicted"/>
<dbReference type="RefSeq" id="WP_025083604.1">
    <property type="nucleotide sequence ID" value="NZ_AZEX01000032.1"/>
</dbReference>
<dbReference type="PANTHER" id="PTHR43420:SF52">
    <property type="entry name" value="N-ACETYLTRANSFERASE YODP"/>
    <property type="match status" value="1"/>
</dbReference>
<name>A0A0R1RUS0_9LACO</name>
<evidence type="ECO:0000256" key="2">
    <source>
        <dbReference type="ARBA" id="ARBA00023315"/>
    </source>
</evidence>
<dbReference type="PANTHER" id="PTHR43420">
    <property type="entry name" value="ACETYLTRANSFERASE"/>
    <property type="match status" value="1"/>
</dbReference>
<evidence type="ECO:0000259" key="3">
    <source>
        <dbReference type="PROSITE" id="PS51186"/>
    </source>
</evidence>
<protein>
    <recommendedName>
        <fullName evidence="3">N-acetyltransferase domain-containing protein</fullName>
    </recommendedName>
</protein>
<dbReference type="InterPro" id="IPR000182">
    <property type="entry name" value="GNAT_dom"/>
</dbReference>
<keyword evidence="2" id="KW-0012">Acyltransferase</keyword>
<keyword evidence="1" id="KW-0808">Transferase</keyword>
<dbReference type="GO" id="GO:0016747">
    <property type="term" value="F:acyltransferase activity, transferring groups other than amino-acyl groups"/>
    <property type="evidence" value="ECO:0007669"/>
    <property type="project" value="InterPro"/>
</dbReference>
<evidence type="ECO:0000313" key="5">
    <source>
        <dbReference type="Proteomes" id="UP000051264"/>
    </source>
</evidence>
<organism evidence="4 5">
    <name type="scientific">Latilactobacillus fuchuensis DSM 14340 = JCM 11249</name>
    <dbReference type="NCBI Taxonomy" id="1423747"/>
    <lineage>
        <taxon>Bacteria</taxon>
        <taxon>Bacillati</taxon>
        <taxon>Bacillota</taxon>
        <taxon>Bacilli</taxon>
        <taxon>Lactobacillales</taxon>
        <taxon>Lactobacillaceae</taxon>
        <taxon>Latilactobacillus</taxon>
    </lineage>
</organism>
<gene>
    <name evidence="4" type="ORF">FC69_GL001111</name>
</gene>
<dbReference type="InterPro" id="IPR016181">
    <property type="entry name" value="Acyl_CoA_acyltransferase"/>
</dbReference>
<dbReference type="STRING" id="1423747.FC69_GL001111"/>
<sequence>MIRQATVADAKSVLPIINIVFEEMEMPLFQEIPIENLFKILKQAFEMPEYRYSYANTLVYEEAGQILGIAVGFPEAKEATIDDVLAPLFPQIGLPTSTRFFTDKEVQVGEWYLDTLAVSEMAQGRGVGTALLKALPDYLKAQGESLMSLSVDLENPGAKKLYERMGFNKTDELMIGDHRYEHMIKEI</sequence>
<dbReference type="SUPFAM" id="SSF55729">
    <property type="entry name" value="Acyl-CoA N-acyltransferases (Nat)"/>
    <property type="match status" value="1"/>
</dbReference>
<dbReference type="Gene3D" id="3.40.630.30">
    <property type="match status" value="1"/>
</dbReference>
<accession>A0A0R1RUS0</accession>
<dbReference type="Pfam" id="PF00583">
    <property type="entry name" value="Acetyltransf_1"/>
    <property type="match status" value="1"/>
</dbReference>
<dbReference type="Proteomes" id="UP000051264">
    <property type="component" value="Unassembled WGS sequence"/>
</dbReference>
<feature type="domain" description="N-acetyltransferase" evidence="3">
    <location>
        <begin position="1"/>
        <end position="187"/>
    </location>
</feature>
<dbReference type="eggNOG" id="COG0456">
    <property type="taxonomic scope" value="Bacteria"/>
</dbReference>
<dbReference type="PROSITE" id="PS51186">
    <property type="entry name" value="GNAT"/>
    <property type="match status" value="1"/>
</dbReference>
<dbReference type="OrthoDB" id="5319888at2"/>
<evidence type="ECO:0000256" key="1">
    <source>
        <dbReference type="ARBA" id="ARBA00022679"/>
    </source>
</evidence>
<comment type="caution">
    <text evidence="4">The sequence shown here is derived from an EMBL/GenBank/DDBJ whole genome shotgun (WGS) entry which is preliminary data.</text>
</comment>
<dbReference type="PATRIC" id="fig|1423747.3.peg.1135"/>
<dbReference type="CDD" id="cd04301">
    <property type="entry name" value="NAT_SF"/>
    <property type="match status" value="1"/>
</dbReference>